<dbReference type="GeneID" id="17265730"/>
<dbReference type="EnsemblProtists" id="EOD20186">
    <property type="protein sequence ID" value="EOD20186"/>
    <property type="gene ID" value="EMIHUDRAFT_444755"/>
</dbReference>
<evidence type="ECO:0000313" key="2">
    <source>
        <dbReference type="Proteomes" id="UP000013827"/>
    </source>
</evidence>
<dbReference type="AlphaFoldDB" id="A0A0D3KIR9"/>
<dbReference type="PaxDb" id="2903-EOD20186"/>
<protein>
    <submittedName>
        <fullName evidence="1">Uncharacterized protein</fullName>
    </submittedName>
</protein>
<dbReference type="EnsemblProtists" id="EOD35654">
    <property type="protein sequence ID" value="EOD35654"/>
    <property type="gene ID" value="EMIHUDRAFT_440932"/>
</dbReference>
<proteinExistence type="predicted"/>
<keyword evidence="2" id="KW-1185">Reference proteome</keyword>
<dbReference type="RefSeq" id="XP_005788083.1">
    <property type="nucleotide sequence ID" value="XM_005788026.1"/>
</dbReference>
<reference evidence="2" key="1">
    <citation type="journal article" date="2013" name="Nature">
        <title>Pan genome of the phytoplankton Emiliania underpins its global distribution.</title>
        <authorList>
            <person name="Read B.A."/>
            <person name="Kegel J."/>
            <person name="Klute M.J."/>
            <person name="Kuo A."/>
            <person name="Lefebvre S.C."/>
            <person name="Maumus F."/>
            <person name="Mayer C."/>
            <person name="Miller J."/>
            <person name="Monier A."/>
            <person name="Salamov A."/>
            <person name="Young J."/>
            <person name="Aguilar M."/>
            <person name="Claverie J.M."/>
            <person name="Frickenhaus S."/>
            <person name="Gonzalez K."/>
            <person name="Herman E.K."/>
            <person name="Lin Y.C."/>
            <person name="Napier J."/>
            <person name="Ogata H."/>
            <person name="Sarno A.F."/>
            <person name="Shmutz J."/>
            <person name="Schroeder D."/>
            <person name="de Vargas C."/>
            <person name="Verret F."/>
            <person name="von Dassow P."/>
            <person name="Valentin K."/>
            <person name="Van de Peer Y."/>
            <person name="Wheeler G."/>
            <person name="Dacks J.B."/>
            <person name="Delwiche C.F."/>
            <person name="Dyhrman S.T."/>
            <person name="Glockner G."/>
            <person name="John U."/>
            <person name="Richards T."/>
            <person name="Worden A.Z."/>
            <person name="Zhang X."/>
            <person name="Grigoriev I.V."/>
            <person name="Allen A.E."/>
            <person name="Bidle K."/>
            <person name="Borodovsky M."/>
            <person name="Bowler C."/>
            <person name="Brownlee C."/>
            <person name="Cock J.M."/>
            <person name="Elias M."/>
            <person name="Gladyshev V.N."/>
            <person name="Groth M."/>
            <person name="Guda C."/>
            <person name="Hadaegh A."/>
            <person name="Iglesias-Rodriguez M.D."/>
            <person name="Jenkins J."/>
            <person name="Jones B.M."/>
            <person name="Lawson T."/>
            <person name="Leese F."/>
            <person name="Lindquist E."/>
            <person name="Lobanov A."/>
            <person name="Lomsadze A."/>
            <person name="Malik S.B."/>
            <person name="Marsh M.E."/>
            <person name="Mackinder L."/>
            <person name="Mock T."/>
            <person name="Mueller-Roeber B."/>
            <person name="Pagarete A."/>
            <person name="Parker M."/>
            <person name="Probert I."/>
            <person name="Quesneville H."/>
            <person name="Raines C."/>
            <person name="Rensing S.A."/>
            <person name="Riano-Pachon D.M."/>
            <person name="Richier S."/>
            <person name="Rokitta S."/>
            <person name="Shiraiwa Y."/>
            <person name="Soanes D.M."/>
            <person name="van der Giezen M."/>
            <person name="Wahlund T.M."/>
            <person name="Williams B."/>
            <person name="Wilson W."/>
            <person name="Wolfe G."/>
            <person name="Wurch L.L."/>
        </authorList>
    </citation>
    <scope>NUCLEOTIDE SEQUENCE</scope>
</reference>
<dbReference type="GeneID" id="17280925"/>
<dbReference type="Proteomes" id="UP000013827">
    <property type="component" value="Unassembled WGS sequence"/>
</dbReference>
<dbReference type="HOGENOM" id="CLU_1689993_0_0_1"/>
<name>A0A0D3KIR9_EMIH1</name>
<evidence type="ECO:0000313" key="1">
    <source>
        <dbReference type="EnsemblProtists" id="EOD35654"/>
    </source>
</evidence>
<sequence>MELQHFGIGVTTVLASFHKTPLIVAADGTFRGADYVRKTWDRMAASKQAEYGEAVLECLEYSSDALLIDFAWDPLRVNEALVRAATTLSPPEAEVYCGCDSRYVMQALPRLPAFLSEWVVERYLNWYGHRAGVKPAAVEEQLKQLAGARDSKEKTL</sequence>
<accession>A0A0D3KIR9</accession>
<reference evidence="1" key="2">
    <citation type="submission" date="2024-10" db="UniProtKB">
        <authorList>
            <consortium name="EnsemblProtists"/>
        </authorList>
    </citation>
    <scope>IDENTIFICATION</scope>
</reference>
<dbReference type="KEGG" id="ehx:EMIHUDRAFT_440932"/>
<dbReference type="RefSeq" id="XP_005772615.1">
    <property type="nucleotide sequence ID" value="XM_005772558.1"/>
</dbReference>
<dbReference type="KEGG" id="ehx:EMIHUDRAFT_444755"/>
<organism evidence="1 2">
    <name type="scientific">Emiliania huxleyi (strain CCMP1516)</name>
    <dbReference type="NCBI Taxonomy" id="280463"/>
    <lineage>
        <taxon>Eukaryota</taxon>
        <taxon>Haptista</taxon>
        <taxon>Haptophyta</taxon>
        <taxon>Prymnesiophyceae</taxon>
        <taxon>Isochrysidales</taxon>
        <taxon>Noelaerhabdaceae</taxon>
        <taxon>Emiliania</taxon>
    </lineage>
</organism>